<evidence type="ECO:0000313" key="2">
    <source>
        <dbReference type="Proteomes" id="UP000019482"/>
    </source>
</evidence>
<name>W6N530_CLOTY</name>
<reference evidence="1 2" key="1">
    <citation type="journal article" date="2015" name="Genome Announc.">
        <title>Draft Genome Sequence of Clostridium tyrobutyricum Strain DIVETGP, Isolated from Cow's Milk for Grana Padano Production.</title>
        <authorList>
            <person name="Soggiu A."/>
            <person name="Piras C."/>
            <person name="Gaiarsa S."/>
            <person name="Sassera D."/>
            <person name="Roncada P."/>
            <person name="Bendixen E."/>
            <person name="Brasca M."/>
            <person name="Bonizzi L."/>
        </authorList>
    </citation>
    <scope>NUCLEOTIDE SEQUENCE [LARGE SCALE GENOMIC DNA]</scope>
    <source>
        <strain evidence="1 2">DIVETGP</strain>
    </source>
</reference>
<accession>W6N530</accession>
<dbReference type="Proteomes" id="UP000019482">
    <property type="component" value="Unassembled WGS sequence"/>
</dbReference>
<comment type="caution">
    <text evidence="1">The sequence shown here is derived from an EMBL/GenBank/DDBJ whole genome shotgun (WGS) entry which is preliminary data.</text>
</comment>
<protein>
    <submittedName>
        <fullName evidence="1">Uncharacterized protein</fullName>
    </submittedName>
</protein>
<keyword evidence="2" id="KW-1185">Reference proteome</keyword>
<dbReference type="EMBL" id="CBXI010000023">
    <property type="protein sequence ID" value="CDL91336.1"/>
    <property type="molecule type" value="Genomic_DNA"/>
</dbReference>
<sequence>MHNDLSKAEAINNNILNSLNTLTNFLYSSQSVIFDSIENENVIE</sequence>
<gene>
    <name evidence="1" type="ORF">CTDIVETGP_1406</name>
</gene>
<organism evidence="1 2">
    <name type="scientific">Clostridium tyrobutyricum DIVETGP</name>
    <dbReference type="NCBI Taxonomy" id="1408889"/>
    <lineage>
        <taxon>Bacteria</taxon>
        <taxon>Bacillati</taxon>
        <taxon>Bacillota</taxon>
        <taxon>Clostridia</taxon>
        <taxon>Eubacteriales</taxon>
        <taxon>Clostridiaceae</taxon>
        <taxon>Clostridium</taxon>
    </lineage>
</organism>
<dbReference type="AlphaFoldDB" id="W6N530"/>
<evidence type="ECO:0000313" key="1">
    <source>
        <dbReference type="EMBL" id="CDL91336.1"/>
    </source>
</evidence>
<proteinExistence type="predicted"/>